<comment type="subcellular location">
    <subcellularLocation>
        <location evidence="1">Cell membrane</location>
        <topology evidence="1">Single-pass type I membrane protein</topology>
    </subcellularLocation>
</comment>
<evidence type="ECO:0000259" key="13">
    <source>
        <dbReference type="PROSITE" id="PS50835"/>
    </source>
</evidence>
<evidence type="ECO:0000256" key="1">
    <source>
        <dbReference type="ARBA" id="ARBA00004251"/>
    </source>
</evidence>
<feature type="transmembrane region" description="Helical" evidence="11">
    <location>
        <begin position="160"/>
        <end position="180"/>
    </location>
</feature>
<dbReference type="InterPro" id="IPR007110">
    <property type="entry name" value="Ig-like_dom"/>
</dbReference>
<feature type="chain" id="PRO_5047093496" evidence="12">
    <location>
        <begin position="16"/>
        <end position="198"/>
    </location>
</feature>
<evidence type="ECO:0000256" key="12">
    <source>
        <dbReference type="SAM" id="SignalP"/>
    </source>
</evidence>
<dbReference type="InterPro" id="IPR003599">
    <property type="entry name" value="Ig_sub"/>
</dbReference>
<evidence type="ECO:0000256" key="4">
    <source>
        <dbReference type="ARBA" id="ARBA00022729"/>
    </source>
</evidence>
<keyword evidence="3 11" id="KW-0812">Transmembrane</keyword>
<reference evidence="14" key="1">
    <citation type="journal article" date="2021" name="Cell">
        <title>Tracing the genetic footprints of vertebrate landing in non-teleost ray-finned fishes.</title>
        <authorList>
            <person name="Bi X."/>
            <person name="Wang K."/>
            <person name="Yang L."/>
            <person name="Pan H."/>
            <person name="Jiang H."/>
            <person name="Wei Q."/>
            <person name="Fang M."/>
            <person name="Yu H."/>
            <person name="Zhu C."/>
            <person name="Cai Y."/>
            <person name="He Y."/>
            <person name="Gan X."/>
            <person name="Zeng H."/>
            <person name="Yu D."/>
            <person name="Zhu Y."/>
            <person name="Jiang H."/>
            <person name="Qiu Q."/>
            <person name="Yang H."/>
            <person name="Zhang Y.E."/>
            <person name="Wang W."/>
            <person name="Zhu M."/>
            <person name="He S."/>
            <person name="Zhang G."/>
        </authorList>
    </citation>
    <scope>NUCLEOTIDE SEQUENCE</scope>
    <source>
        <strain evidence="14">Bchr_001</strain>
    </source>
</reference>
<organism evidence="14 15">
    <name type="scientific">Polypterus senegalus</name>
    <name type="common">Senegal bichir</name>
    <dbReference type="NCBI Taxonomy" id="55291"/>
    <lineage>
        <taxon>Eukaryota</taxon>
        <taxon>Metazoa</taxon>
        <taxon>Chordata</taxon>
        <taxon>Craniata</taxon>
        <taxon>Vertebrata</taxon>
        <taxon>Euteleostomi</taxon>
        <taxon>Actinopterygii</taxon>
        <taxon>Polypteriformes</taxon>
        <taxon>Polypteridae</taxon>
        <taxon>Polypterus</taxon>
    </lineage>
</organism>
<gene>
    <name evidence="14" type="primary">Vtcn1_0</name>
    <name evidence="14" type="ORF">GTO92_0005549</name>
</gene>
<name>A0ABS2Z231_POLSE</name>
<evidence type="ECO:0000256" key="9">
    <source>
        <dbReference type="ARBA" id="ARBA00023180"/>
    </source>
</evidence>
<feature type="non-terminal residue" evidence="14">
    <location>
        <position position="1"/>
    </location>
</feature>
<evidence type="ECO:0000313" key="14">
    <source>
        <dbReference type="EMBL" id="MBN3292571.1"/>
    </source>
</evidence>
<evidence type="ECO:0000256" key="5">
    <source>
        <dbReference type="ARBA" id="ARBA00022989"/>
    </source>
</evidence>
<evidence type="ECO:0000256" key="11">
    <source>
        <dbReference type="SAM" id="Phobius"/>
    </source>
</evidence>
<dbReference type="InterPro" id="IPR051713">
    <property type="entry name" value="T-cell_Activation_Regulation"/>
</dbReference>
<keyword evidence="7" id="KW-1015">Disulfide bond</keyword>
<dbReference type="EMBL" id="JAAWVN010017075">
    <property type="protein sequence ID" value="MBN3292571.1"/>
    <property type="molecule type" value="Genomic_DNA"/>
</dbReference>
<evidence type="ECO:0000256" key="3">
    <source>
        <dbReference type="ARBA" id="ARBA00022692"/>
    </source>
</evidence>
<dbReference type="Gene3D" id="2.60.40.10">
    <property type="entry name" value="Immunoglobulins"/>
    <property type="match status" value="1"/>
</dbReference>
<evidence type="ECO:0000256" key="10">
    <source>
        <dbReference type="ARBA" id="ARBA00023319"/>
    </source>
</evidence>
<dbReference type="SUPFAM" id="SSF48726">
    <property type="entry name" value="Immunoglobulin"/>
    <property type="match status" value="1"/>
</dbReference>
<dbReference type="SMART" id="SM00409">
    <property type="entry name" value="IG"/>
    <property type="match status" value="1"/>
</dbReference>
<evidence type="ECO:0000256" key="2">
    <source>
        <dbReference type="ARBA" id="ARBA00022475"/>
    </source>
</evidence>
<sequence length="198" mass="22485">MLSTFLLGLFLLMSGQELDSGDKVAEVTAMEGSTVILNCSFPVKGSTSISLELLDWLFNNTTVVHRHEKGADDHKHQHEHFRGRTELFMRELPSGNFSLLLKDVKLDDTGLYTCQAYMSTEHSTNNCQLQVVKRSEAERTESPQTIMVSQTMDSMARGHMYLIVPGLLFLLVVILILTCFRQKVQEKCTKLYQKWTGH</sequence>
<dbReference type="PROSITE" id="PS50835">
    <property type="entry name" value="IG_LIKE"/>
    <property type="match status" value="1"/>
</dbReference>
<proteinExistence type="predicted"/>
<dbReference type="PANTHER" id="PTHR25466:SF14">
    <property type="entry name" value="BUTYROPHILIN SUBFAMILY 2 MEMBER A2-LIKE-RELATED"/>
    <property type="match status" value="1"/>
</dbReference>
<evidence type="ECO:0000256" key="6">
    <source>
        <dbReference type="ARBA" id="ARBA00023136"/>
    </source>
</evidence>
<comment type="caution">
    <text evidence="14">The sequence shown here is derived from an EMBL/GenBank/DDBJ whole genome shotgun (WGS) entry which is preliminary data.</text>
</comment>
<dbReference type="PANTHER" id="PTHR25466">
    <property type="entry name" value="T-LYMPHOCYTE ACTIVATION ANTIGEN"/>
    <property type="match status" value="1"/>
</dbReference>
<keyword evidence="2" id="KW-1003">Cell membrane</keyword>
<dbReference type="Pfam" id="PF07686">
    <property type="entry name" value="V-set"/>
    <property type="match status" value="1"/>
</dbReference>
<keyword evidence="15" id="KW-1185">Reference proteome</keyword>
<keyword evidence="6 11" id="KW-0472">Membrane</keyword>
<keyword evidence="10" id="KW-0393">Immunoglobulin domain</keyword>
<evidence type="ECO:0000256" key="7">
    <source>
        <dbReference type="ARBA" id="ARBA00023157"/>
    </source>
</evidence>
<evidence type="ECO:0000256" key="8">
    <source>
        <dbReference type="ARBA" id="ARBA00023170"/>
    </source>
</evidence>
<feature type="domain" description="Ig-like" evidence="13">
    <location>
        <begin position="22"/>
        <end position="130"/>
    </location>
</feature>
<keyword evidence="4 12" id="KW-0732">Signal</keyword>
<keyword evidence="8" id="KW-0675">Receptor</keyword>
<protein>
    <submittedName>
        <fullName evidence="14">VTCN1 inhibitor</fullName>
    </submittedName>
</protein>
<keyword evidence="9" id="KW-0325">Glycoprotein</keyword>
<dbReference type="InterPro" id="IPR013783">
    <property type="entry name" value="Ig-like_fold"/>
</dbReference>
<keyword evidence="5 11" id="KW-1133">Transmembrane helix</keyword>
<dbReference type="InterPro" id="IPR036179">
    <property type="entry name" value="Ig-like_dom_sf"/>
</dbReference>
<evidence type="ECO:0000313" key="15">
    <source>
        <dbReference type="Proteomes" id="UP001166052"/>
    </source>
</evidence>
<feature type="signal peptide" evidence="12">
    <location>
        <begin position="1"/>
        <end position="15"/>
    </location>
</feature>
<dbReference type="InterPro" id="IPR013106">
    <property type="entry name" value="Ig_V-set"/>
</dbReference>
<dbReference type="Proteomes" id="UP001166052">
    <property type="component" value="Unassembled WGS sequence"/>
</dbReference>
<feature type="non-terminal residue" evidence="14">
    <location>
        <position position="198"/>
    </location>
</feature>
<accession>A0ABS2Z231</accession>